<comment type="caution">
    <text evidence="2">The sequence shown here is derived from an EMBL/GenBank/DDBJ whole genome shotgun (WGS) entry which is preliminary data.</text>
</comment>
<reference evidence="2 3" key="1">
    <citation type="submission" date="2018-06" db="EMBL/GenBank/DDBJ databases">
        <title>Freshwater and sediment microbial communities from various areas in North America, analyzing microbe dynamics in response to fracking.</title>
        <authorList>
            <person name="Lamendella R."/>
        </authorList>
    </citation>
    <scope>NUCLEOTIDE SEQUENCE [LARGE SCALE GENOMIC DNA]</scope>
    <source>
        <strain evidence="2 3">114J</strain>
    </source>
</reference>
<dbReference type="Proteomes" id="UP000252995">
    <property type="component" value="Unassembled WGS sequence"/>
</dbReference>
<keyword evidence="1" id="KW-0812">Transmembrane</keyword>
<name>A0A366GTD5_9GAMM</name>
<keyword evidence="1" id="KW-0472">Membrane</keyword>
<keyword evidence="1" id="KW-1133">Transmembrane helix</keyword>
<protein>
    <submittedName>
        <fullName evidence="2">Uncharacterized protein</fullName>
    </submittedName>
</protein>
<gene>
    <name evidence="2" type="ORF">DET50_107128</name>
</gene>
<dbReference type="AlphaFoldDB" id="A0A366GTD5"/>
<dbReference type="OrthoDB" id="6689501at2"/>
<evidence type="ECO:0000313" key="2">
    <source>
        <dbReference type="EMBL" id="RBP30713.1"/>
    </source>
</evidence>
<feature type="transmembrane region" description="Helical" evidence="1">
    <location>
        <begin position="34"/>
        <end position="51"/>
    </location>
</feature>
<evidence type="ECO:0000256" key="1">
    <source>
        <dbReference type="SAM" id="Phobius"/>
    </source>
</evidence>
<dbReference type="EMBL" id="QNRO01000007">
    <property type="protein sequence ID" value="RBP30713.1"/>
    <property type="molecule type" value="Genomic_DNA"/>
</dbReference>
<sequence>MRIILPVFGAILFFSSVALGYCLLDDGALSGSEFVSLIVAFAVIGLIISFASEVQEFSVAGNIVKLKEVKRDAERSISELKSARTETFRFLLSLAKRHPGGFAGIGPVDERIPDFWALYKQIKKFGCQGELTDALLDVSETLAKGQISTIGNLSGRIGTKYRRVDRLPLPSELLMEALDDESIAEAEKRGLHRGDTRKIKESVVQAIEEYTKLYELYQNYESKM</sequence>
<accession>A0A366GTD5</accession>
<evidence type="ECO:0000313" key="3">
    <source>
        <dbReference type="Proteomes" id="UP000252995"/>
    </source>
</evidence>
<dbReference type="RefSeq" id="WP_113862471.1">
    <property type="nucleotide sequence ID" value="NZ_QNRO01000007.1"/>
</dbReference>
<proteinExistence type="predicted"/>
<organism evidence="2 3">
    <name type="scientific">Marinobacter pelagius</name>
    <dbReference type="NCBI Taxonomy" id="379482"/>
    <lineage>
        <taxon>Bacteria</taxon>
        <taxon>Pseudomonadati</taxon>
        <taxon>Pseudomonadota</taxon>
        <taxon>Gammaproteobacteria</taxon>
        <taxon>Pseudomonadales</taxon>
        <taxon>Marinobacteraceae</taxon>
        <taxon>Marinobacter</taxon>
    </lineage>
</organism>